<evidence type="ECO:0000256" key="3">
    <source>
        <dbReference type="ARBA" id="ARBA00023125"/>
    </source>
</evidence>
<dbReference type="InterPro" id="IPR000847">
    <property type="entry name" value="LysR_HTH_N"/>
</dbReference>
<dbReference type="InterPro" id="IPR036390">
    <property type="entry name" value="WH_DNA-bd_sf"/>
</dbReference>
<dbReference type="RefSeq" id="WP_150278938.1">
    <property type="nucleotide sequence ID" value="NZ_BMFF01000007.1"/>
</dbReference>
<keyword evidence="3" id="KW-0238">DNA-binding</keyword>
<gene>
    <name evidence="6" type="ORF">GCM10007418_29770</name>
</gene>
<keyword evidence="7" id="KW-1185">Reference proteome</keyword>
<dbReference type="Proteomes" id="UP000638188">
    <property type="component" value="Unassembled WGS sequence"/>
</dbReference>
<dbReference type="Gene3D" id="3.40.190.290">
    <property type="match status" value="1"/>
</dbReference>
<evidence type="ECO:0000259" key="5">
    <source>
        <dbReference type="PROSITE" id="PS50931"/>
    </source>
</evidence>
<dbReference type="PANTHER" id="PTHR30126:SF94">
    <property type="entry name" value="LYSR FAMILY TRANSCRIPTIONAL REGULATOR"/>
    <property type="match status" value="1"/>
</dbReference>
<dbReference type="CDD" id="cd08420">
    <property type="entry name" value="PBP2_CysL_like"/>
    <property type="match status" value="1"/>
</dbReference>
<dbReference type="PRINTS" id="PR00039">
    <property type="entry name" value="HTHLYSR"/>
</dbReference>
<name>A0ABQ1Q0Y8_9GAMM</name>
<dbReference type="Pfam" id="PF03466">
    <property type="entry name" value="LysR_substrate"/>
    <property type="match status" value="1"/>
</dbReference>
<evidence type="ECO:0000256" key="2">
    <source>
        <dbReference type="ARBA" id="ARBA00023015"/>
    </source>
</evidence>
<sequence length="303" mass="34264">MKYSLRQLEVFLATAFHENLTRAAESLAMSQSAASSALRDLENQFGIQLFDRVGKRLQLNELGQSIRPRAQALMEQAEGLELALGRQHASGNLKVGATLSIGNYLAVEIMARYMREQNGARVKLEVANTSSIVQRVLNFELDIGLIEGEAHHPELDMLPWREDNLVVFCAPDHPWAGRPWLTDTDLLEAQWIIREPGSGTRQHFEWAMHGLFPQLQIMLELQHTEAIKRAVEAGLGIGCLSAITLVEAFERGSLVPLPVPHRDFRRRFYFALQRNKFRSTGIEHWLRLCREQGQKSGGGHPRN</sequence>
<dbReference type="PROSITE" id="PS50931">
    <property type="entry name" value="HTH_LYSR"/>
    <property type="match status" value="1"/>
</dbReference>
<comment type="similarity">
    <text evidence="1">Belongs to the LysR transcriptional regulatory family.</text>
</comment>
<evidence type="ECO:0000256" key="4">
    <source>
        <dbReference type="ARBA" id="ARBA00023163"/>
    </source>
</evidence>
<dbReference type="SUPFAM" id="SSF46785">
    <property type="entry name" value="Winged helix' DNA-binding domain"/>
    <property type="match status" value="1"/>
</dbReference>
<dbReference type="InterPro" id="IPR036388">
    <property type="entry name" value="WH-like_DNA-bd_sf"/>
</dbReference>
<dbReference type="Pfam" id="PF00126">
    <property type="entry name" value="HTH_1"/>
    <property type="match status" value="1"/>
</dbReference>
<dbReference type="SUPFAM" id="SSF53850">
    <property type="entry name" value="Periplasmic binding protein-like II"/>
    <property type="match status" value="1"/>
</dbReference>
<evidence type="ECO:0000313" key="7">
    <source>
        <dbReference type="Proteomes" id="UP000638188"/>
    </source>
</evidence>
<dbReference type="InterPro" id="IPR005119">
    <property type="entry name" value="LysR_subst-bd"/>
</dbReference>
<comment type="caution">
    <text evidence="6">The sequence shown here is derived from an EMBL/GenBank/DDBJ whole genome shotgun (WGS) entry which is preliminary data.</text>
</comment>
<keyword evidence="4" id="KW-0804">Transcription</keyword>
<accession>A0ABQ1Q0Y8</accession>
<dbReference type="EMBL" id="BMFF01000007">
    <property type="protein sequence ID" value="GGD08735.1"/>
    <property type="molecule type" value="Genomic_DNA"/>
</dbReference>
<evidence type="ECO:0000313" key="6">
    <source>
        <dbReference type="EMBL" id="GGD08735.1"/>
    </source>
</evidence>
<reference evidence="7" key="1">
    <citation type="journal article" date="2019" name="Int. J. Syst. Evol. Microbiol.">
        <title>The Global Catalogue of Microorganisms (GCM) 10K type strain sequencing project: providing services to taxonomists for standard genome sequencing and annotation.</title>
        <authorList>
            <consortium name="The Broad Institute Genomics Platform"/>
            <consortium name="The Broad Institute Genome Sequencing Center for Infectious Disease"/>
            <person name="Wu L."/>
            <person name="Ma J."/>
        </authorList>
    </citation>
    <scope>NUCLEOTIDE SEQUENCE [LARGE SCALE GENOMIC DNA]</scope>
    <source>
        <strain evidence="7">CGMCC 1.12482</strain>
    </source>
</reference>
<feature type="domain" description="HTH lysR-type" evidence="5">
    <location>
        <begin position="1"/>
        <end position="60"/>
    </location>
</feature>
<organism evidence="6 7">
    <name type="scientific">Halopseudomonas salina</name>
    <dbReference type="NCBI Taxonomy" id="1323744"/>
    <lineage>
        <taxon>Bacteria</taxon>
        <taxon>Pseudomonadati</taxon>
        <taxon>Pseudomonadota</taxon>
        <taxon>Gammaproteobacteria</taxon>
        <taxon>Pseudomonadales</taxon>
        <taxon>Pseudomonadaceae</taxon>
        <taxon>Halopseudomonas</taxon>
    </lineage>
</organism>
<dbReference type="PANTHER" id="PTHR30126">
    <property type="entry name" value="HTH-TYPE TRANSCRIPTIONAL REGULATOR"/>
    <property type="match status" value="1"/>
</dbReference>
<dbReference type="Gene3D" id="1.10.10.10">
    <property type="entry name" value="Winged helix-like DNA-binding domain superfamily/Winged helix DNA-binding domain"/>
    <property type="match status" value="1"/>
</dbReference>
<evidence type="ECO:0000256" key="1">
    <source>
        <dbReference type="ARBA" id="ARBA00009437"/>
    </source>
</evidence>
<proteinExistence type="inferred from homology"/>
<protein>
    <submittedName>
        <fullName evidence="6">Transcriptional regulator</fullName>
    </submittedName>
</protein>
<keyword evidence="2" id="KW-0805">Transcription regulation</keyword>